<dbReference type="Pfam" id="PF00447">
    <property type="entry name" value="HSF_DNA-bind"/>
    <property type="match status" value="1"/>
</dbReference>
<evidence type="ECO:0000256" key="2">
    <source>
        <dbReference type="ARBA" id="ARBA00022553"/>
    </source>
</evidence>
<gene>
    <name evidence="13" type="primary">LOC109010817</name>
</gene>
<dbReference type="AlphaFoldDB" id="A0A2I4GTQ9"/>
<organism evidence="12 13">
    <name type="scientific">Juglans regia</name>
    <name type="common">English walnut</name>
    <dbReference type="NCBI Taxonomy" id="51240"/>
    <lineage>
        <taxon>Eukaryota</taxon>
        <taxon>Viridiplantae</taxon>
        <taxon>Streptophyta</taxon>
        <taxon>Embryophyta</taxon>
        <taxon>Tracheophyta</taxon>
        <taxon>Spermatophyta</taxon>
        <taxon>Magnoliopsida</taxon>
        <taxon>eudicotyledons</taxon>
        <taxon>Gunneridae</taxon>
        <taxon>Pentapetalae</taxon>
        <taxon>rosids</taxon>
        <taxon>fabids</taxon>
        <taxon>Fagales</taxon>
        <taxon>Juglandaceae</taxon>
        <taxon>Juglans</taxon>
    </lineage>
</organism>
<evidence type="ECO:0000256" key="8">
    <source>
        <dbReference type="ARBA" id="ARBA00061350"/>
    </source>
</evidence>
<dbReference type="InParanoid" id="A0A2I4GTQ9"/>
<evidence type="ECO:0000256" key="5">
    <source>
        <dbReference type="ARBA" id="ARBA00023125"/>
    </source>
</evidence>
<dbReference type="InterPro" id="IPR036390">
    <property type="entry name" value="WH_DNA-bd_sf"/>
</dbReference>
<dbReference type="SUPFAM" id="SSF46785">
    <property type="entry name" value="Winged helix' DNA-binding domain"/>
    <property type="match status" value="1"/>
</dbReference>
<dbReference type="SMART" id="SM00415">
    <property type="entry name" value="HSF"/>
    <property type="match status" value="1"/>
</dbReference>
<dbReference type="InterPro" id="IPR036388">
    <property type="entry name" value="WH-like_DNA-bd_sf"/>
</dbReference>
<evidence type="ECO:0000256" key="9">
    <source>
        <dbReference type="SAM" id="Coils"/>
    </source>
</evidence>
<keyword evidence="3" id="KW-0805">Transcription regulation</keyword>
<accession>A0A2I4GTQ9</accession>
<dbReference type="Gene3D" id="1.10.10.10">
    <property type="entry name" value="Winged helix-like DNA-binding domain superfamily/Winged helix DNA-binding domain"/>
    <property type="match status" value="1"/>
</dbReference>
<dbReference type="FunCoup" id="A0A2I4GTQ9">
    <property type="interactions" value="1515"/>
</dbReference>
<dbReference type="PRINTS" id="PR00056">
    <property type="entry name" value="HSFDOMAIN"/>
</dbReference>
<evidence type="ECO:0000313" key="13">
    <source>
        <dbReference type="RefSeq" id="XP_018847277.1"/>
    </source>
</evidence>
<dbReference type="RefSeq" id="XP_018847277.1">
    <property type="nucleotide sequence ID" value="XM_018991732.2"/>
</dbReference>
<protein>
    <submittedName>
        <fullName evidence="13">Heat stress transcription factor A-1b-like</fullName>
    </submittedName>
</protein>
<evidence type="ECO:0000256" key="6">
    <source>
        <dbReference type="ARBA" id="ARBA00023163"/>
    </source>
</evidence>
<keyword evidence="9" id="KW-0175">Coiled coil</keyword>
<reference evidence="13" key="1">
    <citation type="submission" date="2025-08" db="UniProtKB">
        <authorList>
            <consortium name="RefSeq"/>
        </authorList>
    </citation>
    <scope>IDENTIFICATION</scope>
    <source>
        <tissue evidence="13">Leaves</tissue>
    </source>
</reference>
<feature type="domain" description="HSF-type DNA-binding" evidence="11">
    <location>
        <begin position="60"/>
        <end position="84"/>
    </location>
</feature>
<dbReference type="GO" id="GO:0034605">
    <property type="term" value="P:cellular response to heat"/>
    <property type="evidence" value="ECO:0000318"/>
    <property type="project" value="GO_Central"/>
</dbReference>
<comment type="subcellular location">
    <subcellularLocation>
        <location evidence="1">Nucleus</location>
    </subcellularLocation>
</comment>
<dbReference type="OrthoDB" id="60033at2759"/>
<dbReference type="SMR" id="A0A2I4GTQ9"/>
<dbReference type="PROSITE" id="PS00434">
    <property type="entry name" value="HSF_DOMAIN"/>
    <property type="match status" value="1"/>
</dbReference>
<evidence type="ECO:0000256" key="4">
    <source>
        <dbReference type="ARBA" id="ARBA00023016"/>
    </source>
</evidence>
<dbReference type="PANTHER" id="PTHR10015:SF436">
    <property type="entry name" value="HEAT STRESS TRANSCRIPTION FACTOR A-1D"/>
    <property type="match status" value="1"/>
</dbReference>
<evidence type="ECO:0000256" key="7">
    <source>
        <dbReference type="ARBA" id="ARBA00023242"/>
    </source>
</evidence>
<feature type="region of interest" description="Disordered" evidence="10">
    <location>
        <begin position="215"/>
        <end position="244"/>
    </location>
</feature>
<keyword evidence="5" id="KW-0238">DNA-binding</keyword>
<dbReference type="InterPro" id="IPR000232">
    <property type="entry name" value="HSF_DNA-bd"/>
</dbReference>
<evidence type="ECO:0000259" key="11">
    <source>
        <dbReference type="PROSITE" id="PS00434"/>
    </source>
</evidence>
<evidence type="ECO:0000256" key="10">
    <source>
        <dbReference type="SAM" id="MobiDB-lite"/>
    </source>
</evidence>
<keyword evidence="7" id="KW-0539">Nucleus</keyword>
<comment type="similarity">
    <text evidence="8">Belongs to the HSF family. Class A subfamily.</text>
</comment>
<keyword evidence="6" id="KW-0804">Transcription</keyword>
<proteinExistence type="inferred from homology"/>
<dbReference type="PANTHER" id="PTHR10015">
    <property type="entry name" value="HEAT SHOCK TRANSCRIPTION FACTOR"/>
    <property type="match status" value="1"/>
</dbReference>
<dbReference type="GO" id="GO:0003700">
    <property type="term" value="F:DNA-binding transcription factor activity"/>
    <property type="evidence" value="ECO:0000318"/>
    <property type="project" value="GO_Central"/>
</dbReference>
<evidence type="ECO:0000256" key="1">
    <source>
        <dbReference type="ARBA" id="ARBA00004123"/>
    </source>
</evidence>
<dbReference type="GO" id="GO:0043565">
    <property type="term" value="F:sequence-specific DNA binding"/>
    <property type="evidence" value="ECO:0007669"/>
    <property type="project" value="InterPro"/>
</dbReference>
<keyword evidence="2" id="KW-0597">Phosphoprotein</keyword>
<sequence length="505" mass="55392">MADANDAGSSTTATTNPLPPFLKKLYAMVDDPETDSVVSWSNGDNSFVVWNPHEFASKLLPKHFKHNNFASFIRQLNTYGFKKVDSDRYEFANVKFLRGQTHLLKSISRRKPVHVPGQQPTEVPSSSVGACVEVGKFGLEEEVKRLERDKNALMQELVRLRQHQQATDHQLLSVGQRVQLMEQRQQQMMSFLAKAMHSPGLLAQFVQQQNESNRNITGVNKKRRLQSQEKESVAGEGRTNAPDGQIIKYQPSMNEAAKALLQQILKMNGSPRVEPLMNNPGAFLIDDAPSSHAFHGGSSSGQVSGVTLSEVPPNSGQPFMPVESGFPVKSPSTAISEIQSSSYMVPDHATAAGFPNIDVYNSGEETILPDFSELQGIMPESTSEILDMNFVGSETGNASYVDPMSVVLDATTPMKTEALSPESDVEALLDEIPVLPGINDTFWEQFLTGSPLTEDADEINSSSLAGGVTMDHELPIGEKNNWDKIQYMDHLTEQMGLLASKTGIA</sequence>
<keyword evidence="4" id="KW-0346">Stress response</keyword>
<evidence type="ECO:0000313" key="12">
    <source>
        <dbReference type="Proteomes" id="UP000235220"/>
    </source>
</evidence>
<evidence type="ECO:0000256" key="3">
    <source>
        <dbReference type="ARBA" id="ARBA00023015"/>
    </source>
</evidence>
<dbReference type="STRING" id="51240.A0A2I4GTQ9"/>
<dbReference type="Proteomes" id="UP000235220">
    <property type="component" value="Chromosome 13"/>
</dbReference>
<dbReference type="GeneID" id="109010817"/>
<name>A0A2I4GTQ9_JUGRE</name>
<keyword evidence="12" id="KW-1185">Reference proteome</keyword>
<dbReference type="FunFam" id="1.10.10.10:FF:000057">
    <property type="entry name" value="Heat shock transcription factor 1"/>
    <property type="match status" value="1"/>
</dbReference>
<feature type="coiled-coil region" evidence="9">
    <location>
        <begin position="136"/>
        <end position="163"/>
    </location>
</feature>
<dbReference type="KEGG" id="jre:109010817"/>
<dbReference type="GO" id="GO:0005634">
    <property type="term" value="C:nucleus"/>
    <property type="evidence" value="ECO:0000318"/>
    <property type="project" value="GO_Central"/>
</dbReference>